<dbReference type="EMBL" id="RJMB01000002">
    <property type="protein sequence ID" value="RNL86848.1"/>
    <property type="molecule type" value="Genomic_DNA"/>
</dbReference>
<feature type="region of interest" description="Disordered" evidence="1">
    <location>
        <begin position="154"/>
        <end position="192"/>
    </location>
</feature>
<gene>
    <name evidence="3" type="ORF">EFW17_02960</name>
</gene>
<dbReference type="AlphaFoldDB" id="A0A3N0EG54"/>
<evidence type="ECO:0000259" key="2">
    <source>
        <dbReference type="Pfam" id="PF00730"/>
    </source>
</evidence>
<name>A0A3N0EG54_9ACTN</name>
<evidence type="ECO:0000313" key="3">
    <source>
        <dbReference type="EMBL" id="RNL86848.1"/>
    </source>
</evidence>
<dbReference type="Proteomes" id="UP000269198">
    <property type="component" value="Unassembled WGS sequence"/>
</dbReference>
<keyword evidence="4" id="KW-1185">Reference proteome</keyword>
<dbReference type="InterPro" id="IPR017658">
    <property type="entry name" value="HhH-GPD_base_excis"/>
</dbReference>
<dbReference type="InterPro" id="IPR011257">
    <property type="entry name" value="DNA_glycosylase"/>
</dbReference>
<dbReference type="OrthoDB" id="1492580at2"/>
<dbReference type="Pfam" id="PF00730">
    <property type="entry name" value="HhH-GPD"/>
    <property type="match status" value="1"/>
</dbReference>
<proteinExistence type="predicted"/>
<dbReference type="SUPFAM" id="SSF48150">
    <property type="entry name" value="DNA-glycosylase"/>
    <property type="match status" value="1"/>
</dbReference>
<dbReference type="NCBIfam" id="TIGR03252">
    <property type="entry name" value="HhH-GPD-type base excision DNA repair protein"/>
    <property type="match status" value="1"/>
</dbReference>
<sequence length="192" mass="20932">MATLRLAGEPEADRLITEEPLALLIGSLLDQQVTMESAFAGPKKLADRLGGLDARRIAETDPDEFASVFSASPAVHRFPGSMAKRVQALCRTLLEEYDGRAEGVWRDGDPDGREVLRRLKRLPGFGDQKARVFLALLGKQLDVRPDGWREAAGRYGQEGTRLSTADVTDERTRAEVRETKKGVGAGAKSGRG</sequence>
<feature type="domain" description="HhH-GPD" evidence="2">
    <location>
        <begin position="25"/>
        <end position="124"/>
    </location>
</feature>
<dbReference type="InterPro" id="IPR003265">
    <property type="entry name" value="HhH-GPD_domain"/>
</dbReference>
<comment type="caution">
    <text evidence="3">The sequence shown here is derived from an EMBL/GenBank/DDBJ whole genome shotgun (WGS) entry which is preliminary data.</text>
</comment>
<feature type="compositionally biased region" description="Basic and acidic residues" evidence="1">
    <location>
        <begin position="168"/>
        <end position="181"/>
    </location>
</feature>
<dbReference type="GO" id="GO:0003824">
    <property type="term" value="F:catalytic activity"/>
    <property type="evidence" value="ECO:0007669"/>
    <property type="project" value="InterPro"/>
</dbReference>
<dbReference type="GO" id="GO:0006284">
    <property type="term" value="P:base-excision repair"/>
    <property type="evidence" value="ECO:0007669"/>
    <property type="project" value="InterPro"/>
</dbReference>
<protein>
    <submittedName>
        <fullName evidence="3">Fe-S cluster assembly protein HesB</fullName>
    </submittedName>
</protein>
<accession>A0A3N0EG54</accession>
<dbReference type="RefSeq" id="WP_123199676.1">
    <property type="nucleotide sequence ID" value="NZ_RJMB01000002.1"/>
</dbReference>
<dbReference type="Gene3D" id="1.10.340.30">
    <property type="entry name" value="Hypothetical protein, domain 2"/>
    <property type="match status" value="1"/>
</dbReference>
<evidence type="ECO:0000256" key="1">
    <source>
        <dbReference type="SAM" id="MobiDB-lite"/>
    </source>
</evidence>
<reference evidence="3 4" key="1">
    <citation type="submission" date="2018-11" db="EMBL/GenBank/DDBJ databases">
        <title>The genome draft of YIM 96095.</title>
        <authorList>
            <person name="Tang S.-K."/>
            <person name="Chunyu W.-X."/>
            <person name="Feng Y.-Z."/>
        </authorList>
    </citation>
    <scope>NUCLEOTIDE SEQUENCE [LARGE SCALE GENOMIC DNA]</scope>
    <source>
        <strain evidence="3 4">YIM 96095</strain>
    </source>
</reference>
<organism evidence="3 4">
    <name type="scientific">Halostreptopolyspora alba</name>
    <dbReference type="NCBI Taxonomy" id="2487137"/>
    <lineage>
        <taxon>Bacteria</taxon>
        <taxon>Bacillati</taxon>
        <taxon>Actinomycetota</taxon>
        <taxon>Actinomycetes</taxon>
        <taxon>Streptosporangiales</taxon>
        <taxon>Nocardiopsidaceae</taxon>
        <taxon>Halostreptopolyspora</taxon>
    </lineage>
</organism>
<evidence type="ECO:0000313" key="4">
    <source>
        <dbReference type="Proteomes" id="UP000269198"/>
    </source>
</evidence>
<feature type="compositionally biased region" description="Gly residues" evidence="1">
    <location>
        <begin position="183"/>
        <end position="192"/>
    </location>
</feature>